<evidence type="ECO:0000313" key="2">
    <source>
        <dbReference type="EMBL" id="KAL2040003.1"/>
    </source>
</evidence>
<dbReference type="EMBL" id="JBEFKJ010000023">
    <property type="protein sequence ID" value="KAL2040003.1"/>
    <property type="molecule type" value="Genomic_DNA"/>
</dbReference>
<proteinExistence type="predicted"/>
<feature type="transmembrane region" description="Helical" evidence="1">
    <location>
        <begin position="403"/>
        <end position="423"/>
    </location>
</feature>
<protein>
    <submittedName>
        <fullName evidence="2">Uncharacterized protein</fullName>
    </submittedName>
</protein>
<dbReference type="Proteomes" id="UP001590950">
    <property type="component" value="Unassembled WGS sequence"/>
</dbReference>
<feature type="transmembrane region" description="Helical" evidence="1">
    <location>
        <begin position="359"/>
        <end position="383"/>
    </location>
</feature>
<evidence type="ECO:0000313" key="3">
    <source>
        <dbReference type="Proteomes" id="UP001590950"/>
    </source>
</evidence>
<comment type="caution">
    <text evidence="2">The sequence shown here is derived from an EMBL/GenBank/DDBJ whole genome shotgun (WGS) entry which is preliminary data.</text>
</comment>
<reference evidence="2 3" key="1">
    <citation type="submission" date="2024-09" db="EMBL/GenBank/DDBJ databases">
        <title>Rethinking Asexuality: The Enigmatic Case of Functional Sexual Genes in Lepraria (Stereocaulaceae).</title>
        <authorList>
            <person name="Doellman M."/>
            <person name="Sun Y."/>
            <person name="Barcenas-Pena A."/>
            <person name="Lumbsch H.T."/>
            <person name="Grewe F."/>
        </authorList>
    </citation>
    <scope>NUCLEOTIDE SEQUENCE [LARGE SCALE GENOMIC DNA]</scope>
    <source>
        <strain evidence="2 3">Mercado 3170</strain>
    </source>
</reference>
<gene>
    <name evidence="2" type="ORF">N7G274_007406</name>
</gene>
<evidence type="ECO:0000256" key="1">
    <source>
        <dbReference type="SAM" id="Phobius"/>
    </source>
</evidence>
<dbReference type="Gene3D" id="1.20.58.340">
    <property type="entry name" value="Magnesium transport protein CorA, transmembrane region"/>
    <property type="match status" value="1"/>
</dbReference>
<accession>A0ABR4A2X3</accession>
<sequence>MASRSAILEAIDRNWPPHQAQIQIDVLDLRYCVGDQRQSVKWEQQLDNTSVLKYLSSDSSEDPTFRVFFMTSRLEWQATHMSNWTTGDLQARRQTFELLCTQFQINPPFLAGVLQPSPWAKAGHASFVHRDSARSVQRMEGHYQYLNGWNTGPSNVWFSYTVKSGSSTYLLFDCPLQTKDRILRRAHEDVIAMLSCPFAIDMLIAEECCSSWESLVDRFREELLHWEDNGGEGIPLYSIIHTPNGTQRLHTLSRSFQTIIADLYDLDERLEFLIQTGKTYGLLAKSKLSLTEFAIETIVFFKSRNRIWKRWVENYNERTRLMMNLFFSIASQVDNRTNLQIAELTSKISWEAKRDSSSMITIAAVTMVFLPGTFISAIFSMVFFNTATDDNGKPKLTVSPQWWYFPTITIPLTIIVFAVWQWWRRRREAGTNRTGIKELKGQEFSS</sequence>
<keyword evidence="3" id="KW-1185">Reference proteome</keyword>
<keyword evidence="1" id="KW-0472">Membrane</keyword>
<keyword evidence="1" id="KW-0812">Transmembrane</keyword>
<keyword evidence="1" id="KW-1133">Transmembrane helix</keyword>
<name>A0ABR4A2X3_9LECA</name>
<organism evidence="2 3">
    <name type="scientific">Stereocaulon virgatum</name>
    <dbReference type="NCBI Taxonomy" id="373712"/>
    <lineage>
        <taxon>Eukaryota</taxon>
        <taxon>Fungi</taxon>
        <taxon>Dikarya</taxon>
        <taxon>Ascomycota</taxon>
        <taxon>Pezizomycotina</taxon>
        <taxon>Lecanoromycetes</taxon>
        <taxon>OSLEUM clade</taxon>
        <taxon>Lecanoromycetidae</taxon>
        <taxon>Lecanorales</taxon>
        <taxon>Lecanorineae</taxon>
        <taxon>Stereocaulaceae</taxon>
        <taxon>Stereocaulon</taxon>
    </lineage>
</organism>